<accession>A0AAD9ZDF0</accession>
<dbReference type="PANTHER" id="PTHR22891">
    <property type="entry name" value="EUKARYOTIC TRANSLATION INITIATION FACTOR 2C"/>
    <property type="match status" value="1"/>
</dbReference>
<name>A0AAD9ZDF0_9LECA</name>
<evidence type="ECO:0000313" key="3">
    <source>
        <dbReference type="Proteomes" id="UP001276659"/>
    </source>
</evidence>
<dbReference type="Pfam" id="PF16488">
    <property type="entry name" value="ArgoL2"/>
    <property type="match status" value="1"/>
</dbReference>
<evidence type="ECO:0000259" key="1">
    <source>
        <dbReference type="Pfam" id="PF16488"/>
    </source>
</evidence>
<gene>
    <name evidence="2" type="ORF">OEA41_007295</name>
</gene>
<dbReference type="AlphaFoldDB" id="A0AAD9ZDF0"/>
<protein>
    <recommendedName>
        <fullName evidence="1">Argonaute linker 2 domain-containing protein</fullName>
    </recommendedName>
</protein>
<dbReference type="InterPro" id="IPR032472">
    <property type="entry name" value="ArgoL2"/>
</dbReference>
<dbReference type="Proteomes" id="UP001276659">
    <property type="component" value="Unassembled WGS sequence"/>
</dbReference>
<evidence type="ECO:0000313" key="2">
    <source>
        <dbReference type="EMBL" id="KAK3175973.1"/>
    </source>
</evidence>
<dbReference type="EMBL" id="JASNWA010000004">
    <property type="protein sequence ID" value="KAK3175973.1"/>
    <property type="molecule type" value="Genomic_DNA"/>
</dbReference>
<proteinExistence type="predicted"/>
<organism evidence="2 3">
    <name type="scientific">Lepraria neglecta</name>
    <dbReference type="NCBI Taxonomy" id="209136"/>
    <lineage>
        <taxon>Eukaryota</taxon>
        <taxon>Fungi</taxon>
        <taxon>Dikarya</taxon>
        <taxon>Ascomycota</taxon>
        <taxon>Pezizomycotina</taxon>
        <taxon>Lecanoromycetes</taxon>
        <taxon>OSLEUM clade</taxon>
        <taxon>Lecanoromycetidae</taxon>
        <taxon>Lecanorales</taxon>
        <taxon>Lecanorineae</taxon>
        <taxon>Stereocaulaceae</taxon>
        <taxon>Lepraria</taxon>
    </lineage>
</organism>
<keyword evidence="3" id="KW-1185">Reference proteome</keyword>
<dbReference type="SUPFAM" id="SSF53098">
    <property type="entry name" value="Ribonuclease H-like"/>
    <property type="match status" value="1"/>
</dbReference>
<dbReference type="InterPro" id="IPR012337">
    <property type="entry name" value="RNaseH-like_sf"/>
</dbReference>
<feature type="domain" description="Argonaute linker 2" evidence="1">
    <location>
        <begin position="15"/>
        <end position="41"/>
    </location>
</feature>
<sequence length="214" mass="23721">MAEFFNSNTDMDSGPETFGVSINRDMVVVPARVLPAPKLRYRNLSDAVSVETAPFASWNLKGKRFYLRKTIPKWTTLTVGDGAHMNGDKLHQFEIVFEKFGLQDHKAATDCNLKGFKGACDHSGRKDLEDGLKVAFEAAKKKGVGLLIVVLGSKDVYRYGKIKYWGDLKHAIYTIFVLSKNLKTGDKIDETYYANVALKVNTNIGGTNHILAGS</sequence>
<comment type="caution">
    <text evidence="2">The sequence shown here is derived from an EMBL/GenBank/DDBJ whole genome shotgun (WGS) entry which is preliminary data.</text>
</comment>
<dbReference type="Gene3D" id="3.40.50.2300">
    <property type="match status" value="1"/>
</dbReference>
<reference evidence="2" key="1">
    <citation type="submission" date="2022-11" db="EMBL/GenBank/DDBJ databases">
        <title>Chromosomal genome sequence assembly and mating type (MAT) locus characterization of the leprose asexual lichenized fungus Lepraria neglecta (Nyl.) Erichsen.</title>
        <authorList>
            <person name="Allen J.L."/>
            <person name="Pfeffer B."/>
        </authorList>
    </citation>
    <scope>NUCLEOTIDE SEQUENCE</scope>
    <source>
        <strain evidence="2">Allen 5258</strain>
    </source>
</reference>